<evidence type="ECO:0000256" key="1">
    <source>
        <dbReference type="ARBA" id="ARBA00004123"/>
    </source>
</evidence>
<dbReference type="PANTHER" id="PTHR23235">
    <property type="entry name" value="KRUEPPEL-LIKE TRANSCRIPTION FACTOR"/>
    <property type="match status" value="1"/>
</dbReference>
<feature type="domain" description="C2H2-type" evidence="13">
    <location>
        <begin position="146"/>
        <end position="175"/>
    </location>
</feature>
<keyword evidence="5 11" id="KW-0863">Zinc-finger</keyword>
<keyword evidence="8" id="KW-0238">DNA-binding</keyword>
<evidence type="ECO:0000256" key="11">
    <source>
        <dbReference type="PROSITE-ProRule" id="PRU00042"/>
    </source>
</evidence>
<evidence type="ECO:0000256" key="6">
    <source>
        <dbReference type="ARBA" id="ARBA00022833"/>
    </source>
</evidence>
<reference evidence="14" key="1">
    <citation type="submission" date="2023-07" db="EMBL/GenBank/DDBJ databases">
        <authorList>
            <consortium name="AG Swart"/>
            <person name="Singh M."/>
            <person name="Singh A."/>
            <person name="Seah K."/>
            <person name="Emmerich C."/>
        </authorList>
    </citation>
    <scope>NUCLEOTIDE SEQUENCE</scope>
    <source>
        <strain evidence="14">DP1</strain>
    </source>
</reference>
<evidence type="ECO:0000256" key="10">
    <source>
        <dbReference type="ARBA" id="ARBA00023242"/>
    </source>
</evidence>
<name>A0AAD1XPN6_EUPCR</name>
<keyword evidence="15" id="KW-1185">Reference proteome</keyword>
<evidence type="ECO:0000256" key="7">
    <source>
        <dbReference type="ARBA" id="ARBA00023015"/>
    </source>
</evidence>
<evidence type="ECO:0000256" key="5">
    <source>
        <dbReference type="ARBA" id="ARBA00022771"/>
    </source>
</evidence>
<feature type="compositionally biased region" description="Basic and acidic residues" evidence="12">
    <location>
        <begin position="26"/>
        <end position="42"/>
    </location>
</feature>
<comment type="similarity">
    <text evidence="2">Belongs to the krueppel C2H2-type zinc-finger protein family.</text>
</comment>
<keyword evidence="4" id="KW-0677">Repeat</keyword>
<evidence type="ECO:0000259" key="13">
    <source>
        <dbReference type="PROSITE" id="PS50157"/>
    </source>
</evidence>
<dbReference type="GO" id="GO:0000978">
    <property type="term" value="F:RNA polymerase II cis-regulatory region sequence-specific DNA binding"/>
    <property type="evidence" value="ECO:0007669"/>
    <property type="project" value="TreeGrafter"/>
</dbReference>
<evidence type="ECO:0000313" key="14">
    <source>
        <dbReference type="EMBL" id="CAI2376676.1"/>
    </source>
</evidence>
<dbReference type="PANTHER" id="PTHR23235:SF120">
    <property type="entry name" value="KRUPPEL-LIKE FACTOR 15"/>
    <property type="match status" value="1"/>
</dbReference>
<dbReference type="EMBL" id="CAMPGE010018240">
    <property type="protein sequence ID" value="CAI2376676.1"/>
    <property type="molecule type" value="Genomic_DNA"/>
</dbReference>
<dbReference type="SUPFAM" id="SSF57667">
    <property type="entry name" value="beta-beta-alpha zinc fingers"/>
    <property type="match status" value="1"/>
</dbReference>
<dbReference type="Gene3D" id="3.30.160.60">
    <property type="entry name" value="Classic Zinc Finger"/>
    <property type="match status" value="2"/>
</dbReference>
<feature type="domain" description="C2H2-type" evidence="13">
    <location>
        <begin position="176"/>
        <end position="201"/>
    </location>
</feature>
<keyword evidence="9" id="KW-0804">Transcription</keyword>
<evidence type="ECO:0000256" key="4">
    <source>
        <dbReference type="ARBA" id="ARBA00022737"/>
    </source>
</evidence>
<dbReference type="GO" id="GO:0008270">
    <property type="term" value="F:zinc ion binding"/>
    <property type="evidence" value="ECO:0007669"/>
    <property type="project" value="UniProtKB-KW"/>
</dbReference>
<keyword evidence="3" id="KW-0479">Metal-binding</keyword>
<dbReference type="InterPro" id="IPR013087">
    <property type="entry name" value="Znf_C2H2_type"/>
</dbReference>
<evidence type="ECO:0000256" key="2">
    <source>
        <dbReference type="ARBA" id="ARBA00006991"/>
    </source>
</evidence>
<keyword evidence="10" id="KW-0539">Nucleus</keyword>
<accession>A0AAD1XPN6</accession>
<organism evidence="14 15">
    <name type="scientific">Euplotes crassus</name>
    <dbReference type="NCBI Taxonomy" id="5936"/>
    <lineage>
        <taxon>Eukaryota</taxon>
        <taxon>Sar</taxon>
        <taxon>Alveolata</taxon>
        <taxon>Ciliophora</taxon>
        <taxon>Intramacronucleata</taxon>
        <taxon>Spirotrichea</taxon>
        <taxon>Hypotrichia</taxon>
        <taxon>Euplotida</taxon>
        <taxon>Euplotidae</taxon>
        <taxon>Moneuplotes</taxon>
    </lineage>
</organism>
<dbReference type="SMART" id="SM00355">
    <property type="entry name" value="ZnF_C2H2"/>
    <property type="match status" value="2"/>
</dbReference>
<proteinExistence type="inferred from homology"/>
<keyword evidence="6" id="KW-0862">Zinc</keyword>
<dbReference type="GO" id="GO:0005634">
    <property type="term" value="C:nucleus"/>
    <property type="evidence" value="ECO:0007669"/>
    <property type="project" value="UniProtKB-SubCell"/>
</dbReference>
<protein>
    <recommendedName>
        <fullName evidence="13">C2H2-type domain-containing protein</fullName>
    </recommendedName>
</protein>
<dbReference type="FunFam" id="3.30.160.60:FF:000508">
    <property type="entry name" value="Myeloid zinc finger 1"/>
    <property type="match status" value="1"/>
</dbReference>
<evidence type="ECO:0000256" key="9">
    <source>
        <dbReference type="ARBA" id="ARBA00023163"/>
    </source>
</evidence>
<evidence type="ECO:0000256" key="3">
    <source>
        <dbReference type="ARBA" id="ARBA00022723"/>
    </source>
</evidence>
<dbReference type="InterPro" id="IPR036236">
    <property type="entry name" value="Znf_C2H2_sf"/>
</dbReference>
<keyword evidence="7" id="KW-0805">Transcription regulation</keyword>
<dbReference type="PROSITE" id="PS00028">
    <property type="entry name" value="ZINC_FINGER_C2H2_1"/>
    <property type="match status" value="2"/>
</dbReference>
<dbReference type="AlphaFoldDB" id="A0AAD1XPN6"/>
<gene>
    <name evidence="14" type="ORF">ECRASSUSDP1_LOCUS18046</name>
</gene>
<feature type="region of interest" description="Disordered" evidence="12">
    <location>
        <begin position="1"/>
        <end position="42"/>
    </location>
</feature>
<comment type="caution">
    <text evidence="14">The sequence shown here is derived from an EMBL/GenBank/DDBJ whole genome shotgun (WGS) entry which is preliminary data.</text>
</comment>
<dbReference type="GO" id="GO:0000981">
    <property type="term" value="F:DNA-binding transcription factor activity, RNA polymerase II-specific"/>
    <property type="evidence" value="ECO:0007669"/>
    <property type="project" value="TreeGrafter"/>
</dbReference>
<dbReference type="Proteomes" id="UP001295684">
    <property type="component" value="Unassembled WGS sequence"/>
</dbReference>
<dbReference type="GO" id="GO:0042802">
    <property type="term" value="F:identical protein binding"/>
    <property type="evidence" value="ECO:0007669"/>
    <property type="project" value="UniProtKB-ARBA"/>
</dbReference>
<dbReference type="Pfam" id="PF00096">
    <property type="entry name" value="zf-C2H2"/>
    <property type="match status" value="1"/>
</dbReference>
<evidence type="ECO:0000256" key="8">
    <source>
        <dbReference type="ARBA" id="ARBA00023125"/>
    </source>
</evidence>
<evidence type="ECO:0000256" key="12">
    <source>
        <dbReference type="SAM" id="MobiDB-lite"/>
    </source>
</evidence>
<sequence length="201" mass="23173">MADKEKIDNPELALNLQVPSEVEQADTSKNKVNKLSETEEKEARDEMVVPIDHYSKSEEELMEAAKDYCQCELNDMAMYLNQQVMYQQYMMQFYSMYGAQMMSLANSSLPQFNEAQQGEGLAVLNGYKYTVSFLPSKGPRRRKRIIHCGYDNCGKEFVKAWNFLDHARMHTGEKPFVCNTCGASFTQKGNLKKHIKKHQEN</sequence>
<evidence type="ECO:0000313" key="15">
    <source>
        <dbReference type="Proteomes" id="UP001295684"/>
    </source>
</evidence>
<comment type="subcellular location">
    <subcellularLocation>
        <location evidence="1">Nucleus</location>
    </subcellularLocation>
</comment>
<dbReference type="PROSITE" id="PS50157">
    <property type="entry name" value="ZINC_FINGER_C2H2_2"/>
    <property type="match status" value="2"/>
</dbReference>